<proteinExistence type="predicted"/>
<feature type="compositionally biased region" description="Basic and acidic residues" evidence="1">
    <location>
        <begin position="71"/>
        <end position="80"/>
    </location>
</feature>
<organism evidence="2 3">
    <name type="scientific">Willisornis vidua</name>
    <name type="common">Xingu scale-backed antbird</name>
    <dbReference type="NCBI Taxonomy" id="1566151"/>
    <lineage>
        <taxon>Eukaryota</taxon>
        <taxon>Metazoa</taxon>
        <taxon>Chordata</taxon>
        <taxon>Craniata</taxon>
        <taxon>Vertebrata</taxon>
        <taxon>Euteleostomi</taxon>
        <taxon>Archelosauria</taxon>
        <taxon>Archosauria</taxon>
        <taxon>Dinosauria</taxon>
        <taxon>Saurischia</taxon>
        <taxon>Theropoda</taxon>
        <taxon>Coelurosauria</taxon>
        <taxon>Aves</taxon>
        <taxon>Neognathae</taxon>
        <taxon>Neoaves</taxon>
        <taxon>Telluraves</taxon>
        <taxon>Australaves</taxon>
        <taxon>Passeriformes</taxon>
        <taxon>Thamnophilidae</taxon>
        <taxon>Willisornis</taxon>
    </lineage>
</organism>
<feature type="region of interest" description="Disordered" evidence="1">
    <location>
        <begin position="59"/>
        <end position="94"/>
    </location>
</feature>
<evidence type="ECO:0000256" key="1">
    <source>
        <dbReference type="SAM" id="MobiDB-lite"/>
    </source>
</evidence>
<sequence length="188" mass="20356">MFIVHMAEDNPNNTHSMRRVQLACWENKTSEDEKAEEAEKQEYSSSSRTKAILADFPAQLNSGQTGKPLRKLGDAQHDPEASGAFSTSNRNGKQGEPEKYYAVLFSLKEAAGLQGQSILGIRCKLVEHQCWDVLVEDSSSNASGVKPTSPTSTWAVRTVHSAASCIDGEVTWGLCSLGSPDHSKTAGD</sequence>
<accession>A0ABQ9D6M9</accession>
<protein>
    <submittedName>
        <fullName evidence="2">Uncharacterized protein</fullName>
    </submittedName>
</protein>
<keyword evidence="3" id="KW-1185">Reference proteome</keyword>
<evidence type="ECO:0000313" key="3">
    <source>
        <dbReference type="Proteomes" id="UP001145742"/>
    </source>
</evidence>
<evidence type="ECO:0000313" key="2">
    <source>
        <dbReference type="EMBL" id="KAJ7413029.1"/>
    </source>
</evidence>
<reference evidence="2" key="1">
    <citation type="submission" date="2019-10" db="EMBL/GenBank/DDBJ databases">
        <authorList>
            <person name="Soares A.E.R."/>
            <person name="Aleixo A."/>
            <person name="Schneider P."/>
            <person name="Miyaki C.Y."/>
            <person name="Schneider M.P."/>
            <person name="Mello C."/>
            <person name="Vasconcelos A.T.R."/>
        </authorList>
    </citation>
    <scope>NUCLEOTIDE SEQUENCE</scope>
    <source>
        <tissue evidence="2">Muscle</tissue>
    </source>
</reference>
<comment type="caution">
    <text evidence="2">The sequence shown here is derived from an EMBL/GenBank/DDBJ whole genome shotgun (WGS) entry which is preliminary data.</text>
</comment>
<dbReference type="EMBL" id="WHWB01034177">
    <property type="protein sequence ID" value="KAJ7413029.1"/>
    <property type="molecule type" value="Genomic_DNA"/>
</dbReference>
<name>A0ABQ9D6M9_9PASS</name>
<dbReference type="Proteomes" id="UP001145742">
    <property type="component" value="Unassembled WGS sequence"/>
</dbReference>
<gene>
    <name evidence="2" type="ORF">WISP_93421</name>
</gene>